<evidence type="ECO:0000256" key="2">
    <source>
        <dbReference type="ARBA" id="ARBA00022559"/>
    </source>
</evidence>
<dbReference type="PRINTS" id="PR00067">
    <property type="entry name" value="CATALASE"/>
</dbReference>
<dbReference type="OrthoDB" id="6880011at2759"/>
<dbReference type="GO" id="GO:0005777">
    <property type="term" value="C:peroxisome"/>
    <property type="evidence" value="ECO:0007669"/>
    <property type="project" value="TreeGrafter"/>
</dbReference>
<keyword evidence="11" id="KW-1185">Reference proteome</keyword>
<sequence>MTSQPRPQGTQQETSAGCPVGGRIPPPPESRNYFTMPNGCPVEHPLLAERVDKKVNNSRYGSQLIQDLNTVESVVHVSRERIPERVVHAKGVGVFGEFETTNQDWIKKYTDANFLQPDSHGKPKKTRLLSRFSTIAGESGYPDTVRDGKGCAFKLYTEEGNLDWVFLNPEVFNIRDPAKFASLVHAKKRDPATNLLDANMTWDFFNNNIEVYNALMRNLTDEGTPSSYSRLLIASINTYTFTKKKNDTEWDHHLVRIKMLPDPPIDPERDYFTLDEATANVGKDPDYLTRRLYEETQNGPHPTWKVYAQILDPAKTSIDVFDATKVVPETDCPWTEFGKITLNEVPQNYFTQIEQAAFTPANIVPGWDISPDPLLQIRLLSYGDSQRYRLGANHDQLPPNKACSYVYDPTRRNGAYNMTNYGHVPNYLGSVLKTLKTPDHYNISYLKWQGEVMRYRSTVEDVDYKQCREHWDTLDKRMKWHFIYNLGSSLSPATKPVQHETVQIFGKIWSDKYGQKDKNNINWKQELEKELARREKINKDLGKKPGLVPGGEKGTPHYIPGTVPDLSTEVGNPYKRLDLNLN</sequence>
<dbReference type="InterPro" id="IPR024711">
    <property type="entry name" value="Catalase_clade1/3"/>
</dbReference>
<comment type="similarity">
    <text evidence="1">Belongs to the catalase family.</text>
</comment>
<dbReference type="Gene3D" id="2.40.180.10">
    <property type="entry name" value="Catalase core domain"/>
    <property type="match status" value="1"/>
</dbReference>
<keyword evidence="2" id="KW-0575">Peroxidase</keyword>
<feature type="compositionally biased region" description="Polar residues" evidence="8">
    <location>
        <begin position="1"/>
        <end position="15"/>
    </location>
</feature>
<protein>
    <recommendedName>
        <fullName evidence="9">Catalase core domain-containing protein</fullName>
    </recommendedName>
</protein>
<evidence type="ECO:0000256" key="7">
    <source>
        <dbReference type="PIRSR" id="PIRSR038928-2"/>
    </source>
</evidence>
<evidence type="ECO:0000256" key="1">
    <source>
        <dbReference type="ARBA" id="ARBA00005329"/>
    </source>
</evidence>
<evidence type="ECO:0000256" key="4">
    <source>
        <dbReference type="ARBA" id="ARBA00022723"/>
    </source>
</evidence>
<dbReference type="GO" id="GO:0042744">
    <property type="term" value="P:hydrogen peroxide catabolic process"/>
    <property type="evidence" value="ECO:0007669"/>
    <property type="project" value="TreeGrafter"/>
</dbReference>
<accession>A0A1L9RT57</accession>
<feature type="region of interest" description="Disordered" evidence="8">
    <location>
        <begin position="541"/>
        <end position="566"/>
    </location>
</feature>
<comment type="cofactor">
    <cofactor evidence="7">
        <name>heme</name>
        <dbReference type="ChEBI" id="CHEBI:30413"/>
    </cofactor>
</comment>
<dbReference type="GO" id="GO:0046872">
    <property type="term" value="F:metal ion binding"/>
    <property type="evidence" value="ECO:0007669"/>
    <property type="project" value="UniProtKB-KW"/>
</dbReference>
<dbReference type="PIRSF" id="PIRSF038928">
    <property type="entry name" value="Catalase_clade1-3"/>
    <property type="match status" value="1"/>
</dbReference>
<dbReference type="InterPro" id="IPR011614">
    <property type="entry name" value="Catalase_core"/>
</dbReference>
<keyword evidence="5" id="KW-0560">Oxidoreductase</keyword>
<dbReference type="STRING" id="1073089.A0A1L9RT57"/>
<dbReference type="SUPFAM" id="SSF56634">
    <property type="entry name" value="Heme-dependent catalase-like"/>
    <property type="match status" value="1"/>
</dbReference>
<feature type="region of interest" description="Disordered" evidence="8">
    <location>
        <begin position="1"/>
        <end position="30"/>
    </location>
</feature>
<feature type="domain" description="Catalase core" evidence="9">
    <location>
        <begin position="35"/>
        <end position="436"/>
    </location>
</feature>
<dbReference type="PANTHER" id="PTHR11465:SF9">
    <property type="entry name" value="CATALASE"/>
    <property type="match status" value="1"/>
</dbReference>
<evidence type="ECO:0000256" key="6">
    <source>
        <dbReference type="ARBA" id="ARBA00023004"/>
    </source>
</evidence>
<keyword evidence="4 7" id="KW-0479">Metal-binding</keyword>
<evidence type="ECO:0000313" key="11">
    <source>
        <dbReference type="Proteomes" id="UP000184383"/>
    </source>
</evidence>
<keyword evidence="3 7" id="KW-0349">Heme</keyword>
<dbReference type="GO" id="GO:0020037">
    <property type="term" value="F:heme binding"/>
    <property type="evidence" value="ECO:0007669"/>
    <property type="project" value="InterPro"/>
</dbReference>
<dbReference type="GO" id="GO:0004096">
    <property type="term" value="F:catalase activity"/>
    <property type="evidence" value="ECO:0007669"/>
    <property type="project" value="InterPro"/>
</dbReference>
<dbReference type="PROSITE" id="PS51402">
    <property type="entry name" value="CATALASE_3"/>
    <property type="match status" value="1"/>
</dbReference>
<reference evidence="11" key="1">
    <citation type="journal article" date="2017" name="Genome Biol.">
        <title>Comparative genomics reveals high biological diversity and specific adaptations in the industrially and medically important fungal genus Aspergillus.</title>
        <authorList>
            <person name="de Vries R.P."/>
            <person name="Riley R."/>
            <person name="Wiebenga A."/>
            <person name="Aguilar-Osorio G."/>
            <person name="Amillis S."/>
            <person name="Uchima C.A."/>
            <person name="Anderluh G."/>
            <person name="Asadollahi M."/>
            <person name="Askin M."/>
            <person name="Barry K."/>
            <person name="Battaglia E."/>
            <person name="Bayram O."/>
            <person name="Benocci T."/>
            <person name="Braus-Stromeyer S.A."/>
            <person name="Caldana C."/>
            <person name="Canovas D."/>
            <person name="Cerqueira G.C."/>
            <person name="Chen F."/>
            <person name="Chen W."/>
            <person name="Choi C."/>
            <person name="Clum A."/>
            <person name="Dos Santos R.A."/>
            <person name="Damasio A.R."/>
            <person name="Diallinas G."/>
            <person name="Emri T."/>
            <person name="Fekete E."/>
            <person name="Flipphi M."/>
            <person name="Freyberg S."/>
            <person name="Gallo A."/>
            <person name="Gournas C."/>
            <person name="Habgood R."/>
            <person name="Hainaut M."/>
            <person name="Harispe M.L."/>
            <person name="Henrissat B."/>
            <person name="Hilden K.S."/>
            <person name="Hope R."/>
            <person name="Hossain A."/>
            <person name="Karabika E."/>
            <person name="Karaffa L."/>
            <person name="Karanyi Z."/>
            <person name="Krasevec N."/>
            <person name="Kuo A."/>
            <person name="Kusch H."/>
            <person name="LaButti K."/>
            <person name="Lagendijk E.L."/>
            <person name="Lapidus A."/>
            <person name="Levasseur A."/>
            <person name="Lindquist E."/>
            <person name="Lipzen A."/>
            <person name="Logrieco A.F."/>
            <person name="MacCabe A."/>
            <person name="Maekelae M.R."/>
            <person name="Malavazi I."/>
            <person name="Melin P."/>
            <person name="Meyer V."/>
            <person name="Mielnichuk N."/>
            <person name="Miskei M."/>
            <person name="Molnar A.P."/>
            <person name="Mule G."/>
            <person name="Ngan C.Y."/>
            <person name="Orejas M."/>
            <person name="Orosz E."/>
            <person name="Ouedraogo J.P."/>
            <person name="Overkamp K.M."/>
            <person name="Park H.-S."/>
            <person name="Perrone G."/>
            <person name="Piumi F."/>
            <person name="Punt P.J."/>
            <person name="Ram A.F."/>
            <person name="Ramon A."/>
            <person name="Rauscher S."/>
            <person name="Record E."/>
            <person name="Riano-Pachon D.M."/>
            <person name="Robert V."/>
            <person name="Roehrig J."/>
            <person name="Ruller R."/>
            <person name="Salamov A."/>
            <person name="Salih N.S."/>
            <person name="Samson R.A."/>
            <person name="Sandor E."/>
            <person name="Sanguinetti M."/>
            <person name="Schuetze T."/>
            <person name="Sepcic K."/>
            <person name="Shelest E."/>
            <person name="Sherlock G."/>
            <person name="Sophianopoulou V."/>
            <person name="Squina F.M."/>
            <person name="Sun H."/>
            <person name="Susca A."/>
            <person name="Todd R.B."/>
            <person name="Tsang A."/>
            <person name="Unkles S.E."/>
            <person name="van de Wiele N."/>
            <person name="van Rossen-Uffink D."/>
            <person name="Oliveira J.V."/>
            <person name="Vesth T.C."/>
            <person name="Visser J."/>
            <person name="Yu J.-H."/>
            <person name="Zhou M."/>
            <person name="Andersen M.R."/>
            <person name="Archer D.B."/>
            <person name="Baker S.E."/>
            <person name="Benoit I."/>
            <person name="Brakhage A.A."/>
            <person name="Braus G.H."/>
            <person name="Fischer R."/>
            <person name="Frisvad J.C."/>
            <person name="Goldman G.H."/>
            <person name="Houbraken J."/>
            <person name="Oakley B."/>
            <person name="Pocsi I."/>
            <person name="Scazzocchio C."/>
            <person name="Seiboth B."/>
            <person name="vanKuyk P.A."/>
            <person name="Wortman J."/>
            <person name="Dyer P.S."/>
            <person name="Grigoriev I.V."/>
        </authorList>
    </citation>
    <scope>NUCLEOTIDE SEQUENCE [LARGE SCALE GENOMIC DNA]</scope>
    <source>
        <strain evidence="11">DTO 134E9</strain>
    </source>
</reference>
<proteinExistence type="inferred from homology"/>
<dbReference type="RefSeq" id="XP_040691714.1">
    <property type="nucleotide sequence ID" value="XM_040833463.1"/>
</dbReference>
<dbReference type="VEuPathDB" id="FungiDB:ASPWEDRAFT_307847"/>
<evidence type="ECO:0000259" key="9">
    <source>
        <dbReference type="SMART" id="SM01060"/>
    </source>
</evidence>
<evidence type="ECO:0000256" key="5">
    <source>
        <dbReference type="ARBA" id="ARBA00023002"/>
    </source>
</evidence>
<dbReference type="InterPro" id="IPR018028">
    <property type="entry name" value="Catalase"/>
</dbReference>
<evidence type="ECO:0000256" key="8">
    <source>
        <dbReference type="SAM" id="MobiDB-lite"/>
    </source>
</evidence>
<dbReference type="InterPro" id="IPR020835">
    <property type="entry name" value="Catalase_sf"/>
</dbReference>
<dbReference type="GeneID" id="63749311"/>
<name>A0A1L9RT57_ASPWE</name>
<dbReference type="Pfam" id="PF00199">
    <property type="entry name" value="Catalase"/>
    <property type="match status" value="1"/>
</dbReference>
<feature type="binding site" description="axial binding residue" evidence="7">
    <location>
        <position position="382"/>
    </location>
    <ligand>
        <name>heme</name>
        <dbReference type="ChEBI" id="CHEBI:30413"/>
    </ligand>
    <ligandPart>
        <name>Fe</name>
        <dbReference type="ChEBI" id="CHEBI:18248"/>
    </ligandPart>
</feature>
<dbReference type="EMBL" id="KV878210">
    <property type="protein sequence ID" value="OJJ38038.1"/>
    <property type="molecule type" value="Genomic_DNA"/>
</dbReference>
<gene>
    <name evidence="10" type="ORF">ASPWEDRAFT_307847</name>
</gene>
<dbReference type="Proteomes" id="UP000184383">
    <property type="component" value="Unassembled WGS sequence"/>
</dbReference>
<dbReference type="SMART" id="SM01060">
    <property type="entry name" value="Catalase"/>
    <property type="match status" value="1"/>
</dbReference>
<dbReference type="AlphaFoldDB" id="A0A1L9RT57"/>
<dbReference type="PANTHER" id="PTHR11465">
    <property type="entry name" value="CATALASE"/>
    <property type="match status" value="1"/>
</dbReference>
<dbReference type="GO" id="GO:0042542">
    <property type="term" value="P:response to hydrogen peroxide"/>
    <property type="evidence" value="ECO:0007669"/>
    <property type="project" value="TreeGrafter"/>
</dbReference>
<evidence type="ECO:0000256" key="3">
    <source>
        <dbReference type="ARBA" id="ARBA00022617"/>
    </source>
</evidence>
<dbReference type="GO" id="GO:0005739">
    <property type="term" value="C:mitochondrion"/>
    <property type="evidence" value="ECO:0007669"/>
    <property type="project" value="TreeGrafter"/>
</dbReference>
<keyword evidence="6 7" id="KW-0408">Iron</keyword>
<organism evidence="10 11">
    <name type="scientific">Aspergillus wentii DTO 134E9</name>
    <dbReference type="NCBI Taxonomy" id="1073089"/>
    <lineage>
        <taxon>Eukaryota</taxon>
        <taxon>Fungi</taxon>
        <taxon>Dikarya</taxon>
        <taxon>Ascomycota</taxon>
        <taxon>Pezizomycotina</taxon>
        <taxon>Eurotiomycetes</taxon>
        <taxon>Eurotiomycetidae</taxon>
        <taxon>Eurotiales</taxon>
        <taxon>Aspergillaceae</taxon>
        <taxon>Aspergillus</taxon>
        <taxon>Aspergillus subgen. Cremei</taxon>
    </lineage>
</organism>
<evidence type="ECO:0000313" key="10">
    <source>
        <dbReference type="EMBL" id="OJJ38038.1"/>
    </source>
</evidence>